<organism evidence="1 2">
    <name type="scientific">Nitrolancea hollandica Lb</name>
    <dbReference type="NCBI Taxonomy" id="1129897"/>
    <lineage>
        <taxon>Bacteria</taxon>
        <taxon>Pseudomonadati</taxon>
        <taxon>Thermomicrobiota</taxon>
        <taxon>Thermomicrobia</taxon>
        <taxon>Sphaerobacterales</taxon>
        <taxon>Sphaerobacterineae</taxon>
        <taxon>Sphaerobacteraceae</taxon>
        <taxon>Nitrolancea</taxon>
    </lineage>
</organism>
<sequence length="62" mass="7151">MPDRELKCSVPQQDFHNPMSTARDIPLFCLNKRFISSLLYVRIAELLFASLVRTVEPLSSKK</sequence>
<dbReference type="EMBL" id="CAGS01000609">
    <property type="protein sequence ID" value="CCF85986.1"/>
    <property type="molecule type" value="Genomic_DNA"/>
</dbReference>
<evidence type="ECO:0000313" key="1">
    <source>
        <dbReference type="EMBL" id="CCF85986.1"/>
    </source>
</evidence>
<accession>I4EMS3</accession>
<proteinExistence type="predicted"/>
<dbReference type="AlphaFoldDB" id="I4EMS3"/>
<reference evidence="1 2" key="1">
    <citation type="journal article" date="2012" name="ISME J.">
        <title>Nitrification expanded: discovery, physiology and genomics of a nitrite-oxidizing bacterium from the phylum Chloroflexi.</title>
        <authorList>
            <person name="Sorokin D.Y."/>
            <person name="Lucker S."/>
            <person name="Vejmelkova D."/>
            <person name="Kostrikina N.A."/>
            <person name="Kleerebezem R."/>
            <person name="Rijpstra W.I."/>
            <person name="Damste J.S."/>
            <person name="Le Paslier D."/>
            <person name="Muyzer G."/>
            <person name="Wagner M."/>
            <person name="van Loosdrecht M.C."/>
            <person name="Daims H."/>
        </authorList>
    </citation>
    <scope>NUCLEOTIDE SEQUENCE [LARGE SCALE GENOMIC DNA]</scope>
    <source>
        <strain evidence="2">none</strain>
    </source>
</reference>
<evidence type="ECO:0000313" key="2">
    <source>
        <dbReference type="Proteomes" id="UP000004221"/>
    </source>
</evidence>
<name>I4EMS3_9BACT</name>
<comment type="caution">
    <text evidence="1">The sequence shown here is derived from an EMBL/GenBank/DDBJ whole genome shotgun (WGS) entry which is preliminary data.</text>
</comment>
<keyword evidence="2" id="KW-1185">Reference proteome</keyword>
<gene>
    <name evidence="1" type="ORF">NITHO_6470002</name>
</gene>
<dbReference type="Proteomes" id="UP000004221">
    <property type="component" value="Unassembled WGS sequence"/>
</dbReference>
<protein>
    <submittedName>
        <fullName evidence="1">Uncharacterized protein</fullName>
    </submittedName>
</protein>